<evidence type="ECO:0000313" key="2">
    <source>
        <dbReference type="RefSeq" id="XP_065646658.1"/>
    </source>
</evidence>
<reference evidence="2" key="2">
    <citation type="submission" date="2025-08" db="UniProtKB">
        <authorList>
            <consortium name="RefSeq"/>
        </authorList>
    </citation>
    <scope>IDENTIFICATION</scope>
</reference>
<dbReference type="RefSeq" id="XP_065646658.1">
    <property type="nucleotide sequence ID" value="XM_065790586.1"/>
</dbReference>
<keyword evidence="1" id="KW-1185">Reference proteome</keyword>
<dbReference type="GeneID" id="136076881"/>
<dbReference type="Proteomes" id="UP001652625">
    <property type="component" value="Chromosome 02"/>
</dbReference>
<evidence type="ECO:0000313" key="1">
    <source>
        <dbReference type="Proteomes" id="UP001652625"/>
    </source>
</evidence>
<reference evidence="1" key="1">
    <citation type="submission" date="2025-05" db="UniProtKB">
        <authorList>
            <consortium name="RefSeq"/>
        </authorList>
    </citation>
    <scope>NUCLEOTIDE SEQUENCE [LARGE SCALE GENOMIC DNA]</scope>
</reference>
<sequence length="116" mass="13541">MVRQDIEKIVLATRHKCTEVQKFSTKQRVWYQYDLVSIKLVADKKETCKQFLSVFTCSSASETDNRKEEAFKLSAKLFGLDTKDQVKMILERLFTIGLLFQFNLVRAKKKDRAGNK</sequence>
<organism evidence="1 2">
    <name type="scientific">Hydra vulgaris</name>
    <name type="common">Hydra</name>
    <name type="synonym">Hydra attenuata</name>
    <dbReference type="NCBI Taxonomy" id="6087"/>
    <lineage>
        <taxon>Eukaryota</taxon>
        <taxon>Metazoa</taxon>
        <taxon>Cnidaria</taxon>
        <taxon>Hydrozoa</taxon>
        <taxon>Hydroidolina</taxon>
        <taxon>Anthoathecata</taxon>
        <taxon>Aplanulata</taxon>
        <taxon>Hydridae</taxon>
        <taxon>Hydra</taxon>
    </lineage>
</organism>
<accession>A0ABM4BCJ7</accession>
<gene>
    <name evidence="2" type="primary">LOC136076881</name>
</gene>
<proteinExistence type="predicted"/>
<protein>
    <submittedName>
        <fullName evidence="2">Uncharacterized protein LOC136076881</fullName>
    </submittedName>
</protein>
<name>A0ABM4BCJ7_HYDVU</name>